<proteinExistence type="predicted"/>
<dbReference type="PANTHER" id="PTHR35848:SF9">
    <property type="entry name" value="SLL1358 PROTEIN"/>
    <property type="match status" value="1"/>
</dbReference>
<comment type="caution">
    <text evidence="4">The sequence shown here is derived from an EMBL/GenBank/DDBJ whole genome shotgun (WGS) entry which is preliminary data.</text>
</comment>
<accession>A0AAV3TE62</accession>
<dbReference type="InterPro" id="IPR051610">
    <property type="entry name" value="GPI/OXD"/>
</dbReference>
<dbReference type="AlphaFoldDB" id="A0AAV3TE62"/>
<dbReference type="InterPro" id="IPR014710">
    <property type="entry name" value="RmlC-like_jellyroll"/>
</dbReference>
<dbReference type="Proteomes" id="UP001500420">
    <property type="component" value="Unassembled WGS sequence"/>
</dbReference>
<dbReference type="EMBL" id="BAAADV010000007">
    <property type="protein sequence ID" value="GAA0679979.1"/>
    <property type="molecule type" value="Genomic_DNA"/>
</dbReference>
<evidence type="ECO:0000259" key="3">
    <source>
        <dbReference type="Pfam" id="PF07883"/>
    </source>
</evidence>
<evidence type="ECO:0000256" key="2">
    <source>
        <dbReference type="SAM" id="MobiDB-lite"/>
    </source>
</evidence>
<dbReference type="InterPro" id="IPR011051">
    <property type="entry name" value="RmlC_Cupin_sf"/>
</dbReference>
<keyword evidence="5" id="KW-1185">Reference proteome</keyword>
<dbReference type="Gene3D" id="2.60.120.10">
    <property type="entry name" value="Jelly Rolls"/>
    <property type="match status" value="1"/>
</dbReference>
<dbReference type="SUPFAM" id="SSF51182">
    <property type="entry name" value="RmlC-like cupins"/>
    <property type="match status" value="1"/>
</dbReference>
<evidence type="ECO:0000313" key="4">
    <source>
        <dbReference type="EMBL" id="GAA0679979.1"/>
    </source>
</evidence>
<name>A0AAV3TE62_9EURY</name>
<dbReference type="PANTHER" id="PTHR35848">
    <property type="entry name" value="OXALATE-BINDING PROTEIN"/>
    <property type="match status" value="1"/>
</dbReference>
<dbReference type="GO" id="GO:0046872">
    <property type="term" value="F:metal ion binding"/>
    <property type="evidence" value="ECO:0007669"/>
    <property type="project" value="UniProtKB-KW"/>
</dbReference>
<evidence type="ECO:0000313" key="5">
    <source>
        <dbReference type="Proteomes" id="UP001500420"/>
    </source>
</evidence>
<dbReference type="RefSeq" id="WP_343774982.1">
    <property type="nucleotide sequence ID" value="NZ_BAAADV010000007.1"/>
</dbReference>
<evidence type="ECO:0000256" key="1">
    <source>
        <dbReference type="ARBA" id="ARBA00022723"/>
    </source>
</evidence>
<dbReference type="InterPro" id="IPR013096">
    <property type="entry name" value="Cupin_2"/>
</dbReference>
<organism evidence="4 5">
    <name type="scientific">Natronoarchaeum mannanilyticum</name>
    <dbReference type="NCBI Taxonomy" id="926360"/>
    <lineage>
        <taxon>Archaea</taxon>
        <taxon>Methanobacteriati</taxon>
        <taxon>Methanobacteriota</taxon>
        <taxon>Stenosarchaea group</taxon>
        <taxon>Halobacteria</taxon>
        <taxon>Halobacteriales</taxon>
        <taxon>Natronoarchaeaceae</taxon>
    </lineage>
</organism>
<feature type="domain" description="Cupin type-2" evidence="3">
    <location>
        <begin position="38"/>
        <end position="108"/>
    </location>
</feature>
<gene>
    <name evidence="4" type="ORF">GCM10009020_30860</name>
</gene>
<protein>
    <submittedName>
        <fullName evidence="4">Cupin domain-containing protein</fullName>
    </submittedName>
</protein>
<reference evidence="4 5" key="1">
    <citation type="journal article" date="2019" name="Int. J. Syst. Evol. Microbiol.">
        <title>The Global Catalogue of Microorganisms (GCM) 10K type strain sequencing project: providing services to taxonomists for standard genome sequencing and annotation.</title>
        <authorList>
            <consortium name="The Broad Institute Genomics Platform"/>
            <consortium name="The Broad Institute Genome Sequencing Center for Infectious Disease"/>
            <person name="Wu L."/>
            <person name="Ma J."/>
        </authorList>
    </citation>
    <scope>NUCLEOTIDE SEQUENCE [LARGE SCALE GENOMIC DNA]</scope>
    <source>
        <strain evidence="4 5">JCM 16328</strain>
    </source>
</reference>
<dbReference type="Pfam" id="PF07883">
    <property type="entry name" value="Cupin_2"/>
    <property type="match status" value="1"/>
</dbReference>
<sequence>MGYETTAPGHVGSAIDGEKGGMWFMRDPLGTENLGFTVLELEPDRSGKEHDHGEDGQEEIYYVTEGRVEVDVGPDTVTLDEHEALRIDPEERRQIHNRSEETARLVLVSAPTDEGATSTP</sequence>
<keyword evidence="1" id="KW-0479">Metal-binding</keyword>
<feature type="region of interest" description="Disordered" evidence="2">
    <location>
        <begin position="1"/>
        <end position="20"/>
    </location>
</feature>